<dbReference type="InterPro" id="IPR035595">
    <property type="entry name" value="UDP_glycos_trans_CS"/>
</dbReference>
<protein>
    <recommendedName>
        <fullName evidence="4">Glycosyltransferase</fullName>
        <ecNumber evidence="4">2.4.1.-</ecNumber>
    </recommendedName>
</protein>
<reference evidence="5 6" key="1">
    <citation type="submission" date="2020-06" db="EMBL/GenBank/DDBJ databases">
        <title>WGS assembly of Ceratodon purpureus strain R40.</title>
        <authorList>
            <person name="Carey S.B."/>
            <person name="Jenkins J."/>
            <person name="Shu S."/>
            <person name="Lovell J.T."/>
            <person name="Sreedasyam A."/>
            <person name="Maumus F."/>
            <person name="Tiley G.P."/>
            <person name="Fernandez-Pozo N."/>
            <person name="Barry K."/>
            <person name="Chen C."/>
            <person name="Wang M."/>
            <person name="Lipzen A."/>
            <person name="Daum C."/>
            <person name="Saski C.A."/>
            <person name="Payton A.C."/>
            <person name="Mcbreen J.C."/>
            <person name="Conrad R.E."/>
            <person name="Kollar L.M."/>
            <person name="Olsson S."/>
            <person name="Huttunen S."/>
            <person name="Landis J.B."/>
            <person name="Wickett N.J."/>
            <person name="Johnson M.G."/>
            <person name="Rensing S.A."/>
            <person name="Grimwood J."/>
            <person name="Schmutz J."/>
            <person name="Mcdaniel S.F."/>
        </authorList>
    </citation>
    <scope>NUCLEOTIDE SEQUENCE [LARGE SCALE GENOMIC DNA]</scope>
    <source>
        <strain evidence="5 6">R40</strain>
    </source>
</reference>
<dbReference type="Gene3D" id="3.40.50.2000">
    <property type="entry name" value="Glycogen Phosphorylase B"/>
    <property type="match status" value="2"/>
</dbReference>
<comment type="similarity">
    <text evidence="1 3">Belongs to the UDP-glycosyltransferase family.</text>
</comment>
<dbReference type="Pfam" id="PF00201">
    <property type="entry name" value="UDPGT"/>
    <property type="match status" value="1"/>
</dbReference>
<keyword evidence="3" id="KW-0328">Glycosyltransferase</keyword>
<dbReference type="PANTHER" id="PTHR48045">
    <property type="entry name" value="UDP-GLYCOSYLTRANSFERASE 72B1"/>
    <property type="match status" value="1"/>
</dbReference>
<evidence type="ECO:0000313" key="5">
    <source>
        <dbReference type="EMBL" id="KAG0569050.1"/>
    </source>
</evidence>
<gene>
    <name evidence="5" type="ORF">KC19_6G061700</name>
</gene>
<dbReference type="Proteomes" id="UP000822688">
    <property type="component" value="Chromosome 6"/>
</dbReference>
<dbReference type="GO" id="GO:0008194">
    <property type="term" value="F:UDP-glycosyltransferase activity"/>
    <property type="evidence" value="ECO:0007669"/>
    <property type="project" value="InterPro"/>
</dbReference>
<dbReference type="AlphaFoldDB" id="A0A8T0HCQ6"/>
<dbReference type="PROSITE" id="PS00375">
    <property type="entry name" value="UDPGT"/>
    <property type="match status" value="1"/>
</dbReference>
<dbReference type="FunFam" id="3.40.50.2000:FF:000056">
    <property type="entry name" value="Glycosyltransferase"/>
    <property type="match status" value="1"/>
</dbReference>
<accession>A0A8T0HCQ6</accession>
<sequence>MEEASMPHVVVCPDSAAGHNIPFLQFVRRLGAEGVVITIASSDRHILELKSLVGSSPDLIPQGLPLRLLGLRDNKPHLLNSEWRKLLREPGSKENLRVIHLLQELVTDVASSDSQQLRGVQPAGPPVCIIYDMFNVWAQTAAKELRIESHLLWVSPACWASCAMEAPRLFQDGRLPITRDTRDMIFADIPGLPPTRAMDLPAPLLEPSASLGEIQKSFAHISQADVILINTCYALEKPVLDARSGNEGVGSSDLQAKHFLDIGPLLLETSVLSDGGAAGGTTQQILEETDPCMLWLNTQAPNSVLFISFGSWATLSARQLVEMALGLEASGACFLWILKPPNAGPSTAASRTPVPVKEYLPPGFEERIKGRGLCYSGWAPQMRILKHPAVGGFLSHCGWNSSLETLSAGVPVLAWPMNAEQHLIRRSFVDRLKVAIELKANAYTKDELESDVPRPVVFMSKEEIARKARSLMQEAEGQVVRENIQKLWTECLEAVAAGGSSRRNLETYVRHLHIIAQSRSASHFGKENSAAMI</sequence>
<keyword evidence="6" id="KW-1185">Reference proteome</keyword>
<dbReference type="EC" id="2.4.1.-" evidence="4"/>
<dbReference type="CDD" id="cd03784">
    <property type="entry name" value="GT1_Gtf-like"/>
    <property type="match status" value="1"/>
</dbReference>
<organism evidence="5 6">
    <name type="scientific">Ceratodon purpureus</name>
    <name type="common">Fire moss</name>
    <name type="synonym">Dicranum purpureum</name>
    <dbReference type="NCBI Taxonomy" id="3225"/>
    <lineage>
        <taxon>Eukaryota</taxon>
        <taxon>Viridiplantae</taxon>
        <taxon>Streptophyta</taxon>
        <taxon>Embryophyta</taxon>
        <taxon>Bryophyta</taxon>
        <taxon>Bryophytina</taxon>
        <taxon>Bryopsida</taxon>
        <taxon>Dicranidae</taxon>
        <taxon>Pseudoditrichales</taxon>
        <taxon>Ditrichaceae</taxon>
        <taxon>Ceratodon</taxon>
    </lineage>
</organism>
<evidence type="ECO:0000256" key="2">
    <source>
        <dbReference type="ARBA" id="ARBA00022679"/>
    </source>
</evidence>
<dbReference type="InterPro" id="IPR002213">
    <property type="entry name" value="UDP_glucos_trans"/>
</dbReference>
<evidence type="ECO:0000313" key="6">
    <source>
        <dbReference type="Proteomes" id="UP000822688"/>
    </source>
</evidence>
<name>A0A8T0HCQ6_CERPU</name>
<dbReference type="SUPFAM" id="SSF53756">
    <property type="entry name" value="UDP-Glycosyltransferase/glycogen phosphorylase"/>
    <property type="match status" value="1"/>
</dbReference>
<keyword evidence="2 3" id="KW-0808">Transferase</keyword>
<evidence type="ECO:0000256" key="4">
    <source>
        <dbReference type="RuleBase" id="RU362057"/>
    </source>
</evidence>
<dbReference type="EMBL" id="CM026427">
    <property type="protein sequence ID" value="KAG0569050.1"/>
    <property type="molecule type" value="Genomic_DNA"/>
</dbReference>
<proteinExistence type="inferred from homology"/>
<comment type="caution">
    <text evidence="5">The sequence shown here is derived from an EMBL/GenBank/DDBJ whole genome shotgun (WGS) entry which is preliminary data.</text>
</comment>
<evidence type="ECO:0000256" key="3">
    <source>
        <dbReference type="RuleBase" id="RU003718"/>
    </source>
</evidence>
<evidence type="ECO:0000256" key="1">
    <source>
        <dbReference type="ARBA" id="ARBA00009995"/>
    </source>
</evidence>
<dbReference type="PANTHER" id="PTHR48045:SF31">
    <property type="entry name" value="UDP-GLYCOSYLTRANSFERASE 76B1-LIKE"/>
    <property type="match status" value="1"/>
</dbReference>